<feature type="compositionally biased region" description="Acidic residues" evidence="1">
    <location>
        <begin position="356"/>
        <end position="368"/>
    </location>
</feature>
<evidence type="ECO:0000313" key="2">
    <source>
        <dbReference type="EMBL" id="EFC46338.1"/>
    </source>
</evidence>
<dbReference type="OMA" id="FTTICED"/>
<reference evidence="2 3" key="1">
    <citation type="journal article" date="2010" name="Cell">
        <title>The genome of Naegleria gruberi illuminates early eukaryotic versatility.</title>
        <authorList>
            <person name="Fritz-Laylin L.K."/>
            <person name="Prochnik S.E."/>
            <person name="Ginger M.L."/>
            <person name="Dacks J.B."/>
            <person name="Carpenter M.L."/>
            <person name="Field M.C."/>
            <person name="Kuo A."/>
            <person name="Paredez A."/>
            <person name="Chapman J."/>
            <person name="Pham J."/>
            <person name="Shu S."/>
            <person name="Neupane R."/>
            <person name="Cipriano M."/>
            <person name="Mancuso J."/>
            <person name="Tu H."/>
            <person name="Salamov A."/>
            <person name="Lindquist E."/>
            <person name="Shapiro H."/>
            <person name="Lucas S."/>
            <person name="Grigoriev I.V."/>
            <person name="Cande W.Z."/>
            <person name="Fulton C."/>
            <person name="Rokhsar D.S."/>
            <person name="Dawson S.C."/>
        </authorList>
    </citation>
    <scope>NUCLEOTIDE SEQUENCE [LARGE SCALE GENOMIC DNA]</scope>
    <source>
        <strain evidence="2 3">NEG-M</strain>
    </source>
</reference>
<keyword evidence="3" id="KW-1185">Reference proteome</keyword>
<dbReference type="GeneID" id="8851393"/>
<feature type="region of interest" description="Disordered" evidence="1">
    <location>
        <begin position="343"/>
        <end position="368"/>
    </location>
</feature>
<dbReference type="RefSeq" id="XP_002679082.1">
    <property type="nucleotide sequence ID" value="XM_002679036.1"/>
</dbReference>
<organism evidence="3">
    <name type="scientific">Naegleria gruberi</name>
    <name type="common">Amoeba</name>
    <dbReference type="NCBI Taxonomy" id="5762"/>
    <lineage>
        <taxon>Eukaryota</taxon>
        <taxon>Discoba</taxon>
        <taxon>Heterolobosea</taxon>
        <taxon>Tetramitia</taxon>
        <taxon>Eutetramitia</taxon>
        <taxon>Vahlkampfiidae</taxon>
        <taxon>Naegleria</taxon>
    </lineage>
</organism>
<accession>D2V9Z6</accession>
<dbReference type="InParanoid" id="D2V9Z6"/>
<evidence type="ECO:0000313" key="3">
    <source>
        <dbReference type="Proteomes" id="UP000006671"/>
    </source>
</evidence>
<dbReference type="OrthoDB" id="10257382at2759"/>
<dbReference type="EMBL" id="GG738859">
    <property type="protein sequence ID" value="EFC46338.1"/>
    <property type="molecule type" value="Genomic_DNA"/>
</dbReference>
<gene>
    <name evidence="2" type="ORF">NAEGRDRAFT_47843</name>
</gene>
<name>D2V9Z6_NAEGR</name>
<sequence>MAQDKKRKADELPVDEEVVVVEQQENNESKKKKVFREKERPAVKENVKTDSGLVEMDEQQKKQLSNIVCEFFDSNKSVFYRTLTLVSFISRLEHTPTFWNFIRTQFSHDEYRKKKPQFTTICEDQIKQVAPKFSKFFRDEETIRKLFPEEFDYNVFFVKRRAVMTYPLYNYGGIYQTHMALSNGSDFLSGEQEVKQTTQTEMEKLIEKQLFDRAYHLVNGYDTKLRGFVMGVENVKILEEGSVIQFDTNPSVSAVTIAATFILFSPTYGTILRGTITNVNYNTRRVFCKVLNMFNASVFIPNEKLLHELVAGQTIQFTTTWCGAKQGELSIDGEMKQTDGIVQEQKTQEEPKTVEEEFQFDETELPFN</sequence>
<dbReference type="AlphaFoldDB" id="D2V9Z6"/>
<evidence type="ECO:0000256" key="1">
    <source>
        <dbReference type="SAM" id="MobiDB-lite"/>
    </source>
</evidence>
<feature type="compositionally biased region" description="Basic and acidic residues" evidence="1">
    <location>
        <begin position="346"/>
        <end position="355"/>
    </location>
</feature>
<dbReference type="Proteomes" id="UP000006671">
    <property type="component" value="Unassembled WGS sequence"/>
</dbReference>
<protein>
    <submittedName>
        <fullName evidence="2">Predicted protein</fullName>
    </submittedName>
</protein>
<dbReference type="KEGG" id="ngr:NAEGRDRAFT_47843"/>
<proteinExistence type="predicted"/>
<dbReference type="VEuPathDB" id="AmoebaDB:NAEGRDRAFT_47843"/>